<dbReference type="FunCoup" id="A0A5E4FGT1">
    <property type="interactions" value="25"/>
</dbReference>
<keyword evidence="2" id="KW-0460">Magnesium</keyword>
<evidence type="ECO:0000256" key="2">
    <source>
        <dbReference type="ARBA" id="ARBA00022842"/>
    </source>
</evidence>
<dbReference type="InterPro" id="IPR008949">
    <property type="entry name" value="Isoprenoid_synthase_dom_sf"/>
</dbReference>
<dbReference type="GO" id="GO:0016102">
    <property type="term" value="P:diterpenoid biosynthetic process"/>
    <property type="evidence" value="ECO:0007669"/>
    <property type="project" value="TreeGrafter"/>
</dbReference>
<dbReference type="GO" id="GO:0010333">
    <property type="term" value="F:terpene synthase activity"/>
    <property type="evidence" value="ECO:0007669"/>
    <property type="project" value="InterPro"/>
</dbReference>
<dbReference type="Proteomes" id="UP000327085">
    <property type="component" value="Chromosome 3"/>
</dbReference>
<dbReference type="SUPFAM" id="SSF48576">
    <property type="entry name" value="Terpenoid synthases"/>
    <property type="match status" value="1"/>
</dbReference>
<dbReference type="Gene3D" id="1.50.10.130">
    <property type="entry name" value="Terpene synthase, N-terminal domain"/>
    <property type="match status" value="1"/>
</dbReference>
<dbReference type="OMA" id="NCAMEDG"/>
<dbReference type="PANTHER" id="PTHR31739">
    <property type="entry name" value="ENT-COPALYL DIPHOSPHATE SYNTHASE, CHLOROPLASTIC"/>
    <property type="match status" value="1"/>
</dbReference>
<dbReference type="InParanoid" id="A0A5E4FGT1"/>
<dbReference type="PANTHER" id="PTHR31739:SF25">
    <property type="entry name" value="(E,E)-GERANYLLINALOOL SYNTHASE"/>
    <property type="match status" value="1"/>
</dbReference>
<proteinExistence type="predicted"/>
<dbReference type="EMBL" id="CABIKO010000116">
    <property type="protein sequence ID" value="VVA27147.1"/>
    <property type="molecule type" value="Genomic_DNA"/>
</dbReference>
<protein>
    <submittedName>
        <fullName evidence="3">PREDICTED: ent-copalyl diphosphate synthase</fullName>
    </submittedName>
</protein>
<gene>
    <name evidence="3" type="ORF">ALMOND_2B002193</name>
</gene>
<organism evidence="3 4">
    <name type="scientific">Prunus dulcis</name>
    <name type="common">Almond</name>
    <name type="synonym">Amygdalus dulcis</name>
    <dbReference type="NCBI Taxonomy" id="3755"/>
    <lineage>
        <taxon>Eukaryota</taxon>
        <taxon>Viridiplantae</taxon>
        <taxon>Streptophyta</taxon>
        <taxon>Embryophyta</taxon>
        <taxon>Tracheophyta</taxon>
        <taxon>Spermatophyta</taxon>
        <taxon>Magnoliopsida</taxon>
        <taxon>eudicotyledons</taxon>
        <taxon>Gunneridae</taxon>
        <taxon>Pentapetalae</taxon>
        <taxon>rosids</taxon>
        <taxon>fabids</taxon>
        <taxon>Rosales</taxon>
        <taxon>Rosaceae</taxon>
        <taxon>Amygdaloideae</taxon>
        <taxon>Amygdaleae</taxon>
        <taxon>Prunus</taxon>
    </lineage>
</organism>
<dbReference type="Gramene" id="VVA27147">
    <property type="protein sequence ID" value="VVA27147"/>
    <property type="gene ID" value="Prudul26B002193"/>
</dbReference>
<dbReference type="InterPro" id="IPR050148">
    <property type="entry name" value="Terpene_synthase-like"/>
</dbReference>
<evidence type="ECO:0000256" key="1">
    <source>
        <dbReference type="ARBA" id="ARBA00001946"/>
    </source>
</evidence>
<dbReference type="GO" id="GO:0000287">
    <property type="term" value="F:magnesium ion binding"/>
    <property type="evidence" value="ECO:0007669"/>
    <property type="project" value="TreeGrafter"/>
</dbReference>
<sequence length="419" mass="48088">MDLQGSSVKYLVTKVKQDLLASSQVDVYGLVPPSPYDTAWLSMVSNPQHSDKPLFQVCLDWVLQHQNRGGFWGENIAHPTLECLTSTLACIVALTTWNVGHDAIQKGLAFIHGNTGRLLEEQNGSFPEWFAIVFPAMIELAETKGLHVYFSNGLVEQVFLERQEILQTRRWVSGCGQQQYYPALMLQYLEDGLIQSLEDGLIQSPSAIAYAFMKTGNKEFLFRLNSIVQTCGYGVPAVYPLDEDLVKILLINQIETLGLAEHFMEEITRKFCRFLEDEDIVTYIEEYHDLFLSAMYNVYRATDVTFTGENQLEDARAFSRRILEKETMKNCANLIKHELSIPWLARLDHLEHRRCIERKETLGPWTGNSLSYRLLSCQINAMLLQLAIENYTLRQSIFRNELKELERWSKEMGLAIKVL</sequence>
<accession>A0A5E4FGT1</accession>
<dbReference type="SUPFAM" id="SSF48239">
    <property type="entry name" value="Terpenoid cyclases/Protein prenyltransferases"/>
    <property type="match status" value="2"/>
</dbReference>
<name>A0A5E4FGT1_PRUDU</name>
<dbReference type="InterPro" id="IPR008930">
    <property type="entry name" value="Terpenoid_cyclase/PrenylTrfase"/>
</dbReference>
<comment type="cofactor">
    <cofactor evidence="1">
        <name>Mg(2+)</name>
        <dbReference type="ChEBI" id="CHEBI:18420"/>
    </cofactor>
</comment>
<evidence type="ECO:0000313" key="3">
    <source>
        <dbReference type="EMBL" id="VVA27147.1"/>
    </source>
</evidence>
<dbReference type="InterPro" id="IPR036965">
    <property type="entry name" value="Terpene_synth_N_sf"/>
</dbReference>
<dbReference type="AlphaFoldDB" id="A0A5E4FGT1"/>
<evidence type="ECO:0000313" key="4">
    <source>
        <dbReference type="Proteomes" id="UP000327085"/>
    </source>
</evidence>
<reference evidence="4" key="1">
    <citation type="journal article" date="2020" name="Plant J.">
        <title>Transposons played a major role in the diversification between the closely related almond and peach genomes: results from the almond genome sequence.</title>
        <authorList>
            <person name="Alioto T."/>
            <person name="Alexiou K.G."/>
            <person name="Bardil A."/>
            <person name="Barteri F."/>
            <person name="Castanera R."/>
            <person name="Cruz F."/>
            <person name="Dhingra A."/>
            <person name="Duval H."/>
            <person name="Fernandez I Marti A."/>
            <person name="Frias L."/>
            <person name="Galan B."/>
            <person name="Garcia J.L."/>
            <person name="Howad W."/>
            <person name="Gomez-Garrido J."/>
            <person name="Gut M."/>
            <person name="Julca I."/>
            <person name="Morata J."/>
            <person name="Puigdomenech P."/>
            <person name="Ribeca P."/>
            <person name="Rubio Cabetas M.J."/>
            <person name="Vlasova A."/>
            <person name="Wirthensohn M."/>
            <person name="Garcia-Mas J."/>
            <person name="Gabaldon T."/>
            <person name="Casacuberta J.M."/>
            <person name="Arus P."/>
        </authorList>
    </citation>
    <scope>NUCLEOTIDE SEQUENCE [LARGE SCALE GENOMIC DNA]</scope>
    <source>
        <strain evidence="4">cv. Texas</strain>
    </source>
</reference>
<dbReference type="Gene3D" id="1.50.10.160">
    <property type="match status" value="1"/>
</dbReference>